<sequence>MFLASDTIGELIKPGGVIVSVILQQMVKNYPFAVNNFILPVSILALKRDLFTFDHILVLEKIDATSLLHLTSLLEDRDPESSLVYPSVQNGGSLKLLKPKYEK</sequence>
<accession>A0A5J4TJE2</accession>
<dbReference type="EMBL" id="SNRW01029928">
    <property type="protein sequence ID" value="KAA6358387.1"/>
    <property type="molecule type" value="Genomic_DNA"/>
</dbReference>
<proteinExistence type="predicted"/>
<comment type="caution">
    <text evidence="1">The sequence shown here is derived from an EMBL/GenBank/DDBJ whole genome shotgun (WGS) entry which is preliminary data.</text>
</comment>
<name>A0A5J4TJE2_9EUKA</name>
<gene>
    <name evidence="1" type="ORF">EZS28_046086</name>
</gene>
<dbReference type="Proteomes" id="UP000324800">
    <property type="component" value="Unassembled WGS sequence"/>
</dbReference>
<evidence type="ECO:0000313" key="2">
    <source>
        <dbReference type="Proteomes" id="UP000324800"/>
    </source>
</evidence>
<dbReference type="AlphaFoldDB" id="A0A5J4TJE2"/>
<reference evidence="1 2" key="1">
    <citation type="submission" date="2019-03" db="EMBL/GenBank/DDBJ databases">
        <title>Single cell metagenomics reveals metabolic interactions within the superorganism composed of flagellate Streblomastix strix and complex community of Bacteroidetes bacteria on its surface.</title>
        <authorList>
            <person name="Treitli S.C."/>
            <person name="Kolisko M."/>
            <person name="Husnik F."/>
            <person name="Keeling P."/>
            <person name="Hampl V."/>
        </authorList>
    </citation>
    <scope>NUCLEOTIDE SEQUENCE [LARGE SCALE GENOMIC DNA]</scope>
    <source>
        <strain evidence="1">ST1C</strain>
    </source>
</reference>
<evidence type="ECO:0000313" key="1">
    <source>
        <dbReference type="EMBL" id="KAA6358387.1"/>
    </source>
</evidence>
<protein>
    <submittedName>
        <fullName evidence="1">Uncharacterized protein</fullName>
    </submittedName>
</protein>
<organism evidence="1 2">
    <name type="scientific">Streblomastix strix</name>
    <dbReference type="NCBI Taxonomy" id="222440"/>
    <lineage>
        <taxon>Eukaryota</taxon>
        <taxon>Metamonada</taxon>
        <taxon>Preaxostyla</taxon>
        <taxon>Oxymonadida</taxon>
        <taxon>Streblomastigidae</taxon>
        <taxon>Streblomastix</taxon>
    </lineage>
</organism>